<keyword evidence="5 9" id="KW-0547">Nucleotide-binding</keyword>
<feature type="binding site" evidence="9">
    <location>
        <begin position="282"/>
        <end position="284"/>
    </location>
    <ligand>
        <name>ATP</name>
        <dbReference type="ChEBI" id="CHEBI:30616"/>
    </ligand>
</feature>
<evidence type="ECO:0000313" key="12">
    <source>
        <dbReference type="Proteomes" id="UP001139054"/>
    </source>
</evidence>
<feature type="binding site" evidence="9">
    <location>
        <position position="92"/>
    </location>
    <ligand>
        <name>substrate</name>
    </ligand>
</feature>
<organism evidence="11 12">
    <name type="scientific">Bradyrhizobium zhengyangense</name>
    <dbReference type="NCBI Taxonomy" id="2911009"/>
    <lineage>
        <taxon>Bacteria</taxon>
        <taxon>Pseudomonadati</taxon>
        <taxon>Pseudomonadota</taxon>
        <taxon>Alphaproteobacteria</taxon>
        <taxon>Hyphomicrobiales</taxon>
        <taxon>Nitrobacteraceae</taxon>
        <taxon>Bradyrhizobium</taxon>
    </lineage>
</organism>
<accession>A0A9X1U4W7</accession>
<dbReference type="InterPro" id="IPR004372">
    <property type="entry name" value="Ac/propionate_kinase"/>
</dbReference>
<dbReference type="InterPro" id="IPR043129">
    <property type="entry name" value="ATPase_NBD"/>
</dbReference>
<comment type="subcellular location">
    <subcellularLocation>
        <location evidence="9">Cytoplasm</location>
    </subcellularLocation>
</comment>
<evidence type="ECO:0000256" key="3">
    <source>
        <dbReference type="ARBA" id="ARBA00022679"/>
    </source>
</evidence>
<comment type="caution">
    <text evidence="11">The sequence shown here is derived from an EMBL/GenBank/DDBJ whole genome shotgun (WGS) entry which is preliminary data.</text>
</comment>
<dbReference type="RefSeq" id="WP_237889379.1">
    <property type="nucleotide sequence ID" value="NZ_JAKLTY010000001.1"/>
</dbReference>
<feature type="active site" description="Proton donor/acceptor" evidence="9">
    <location>
        <position position="149"/>
    </location>
</feature>
<comment type="function">
    <text evidence="9">Catalyzes the formation of acetyl phosphate from acetate and ATP. Can also catalyze the reverse reaction.</text>
</comment>
<dbReference type="EC" id="2.7.2.1" evidence="9"/>
<dbReference type="Gene3D" id="3.30.420.40">
    <property type="match status" value="2"/>
</dbReference>
<proteinExistence type="inferred from homology"/>
<dbReference type="EMBL" id="JAKLTY010000001">
    <property type="protein sequence ID" value="MCG2625035.1"/>
    <property type="molecule type" value="Genomic_DNA"/>
</dbReference>
<dbReference type="PIRSF" id="PIRSF000722">
    <property type="entry name" value="Acetate_prop_kin"/>
    <property type="match status" value="1"/>
</dbReference>
<evidence type="ECO:0000256" key="1">
    <source>
        <dbReference type="ARBA" id="ARBA00008748"/>
    </source>
</evidence>
<protein>
    <recommendedName>
        <fullName evidence="9">Acetate kinase</fullName>
        <ecNumber evidence="9">2.7.2.1</ecNumber>
    </recommendedName>
    <alternativeName>
        <fullName evidence="9">Acetokinase</fullName>
    </alternativeName>
</protein>
<gene>
    <name evidence="9" type="primary">ackA</name>
    <name evidence="11" type="ORF">L6654_00250</name>
</gene>
<dbReference type="GO" id="GO:0005524">
    <property type="term" value="F:ATP binding"/>
    <property type="evidence" value="ECO:0007669"/>
    <property type="project" value="UniProtKB-KW"/>
</dbReference>
<evidence type="ECO:0000256" key="9">
    <source>
        <dbReference type="HAMAP-Rule" id="MF_00020"/>
    </source>
</evidence>
<feature type="binding site" evidence="9">
    <location>
        <begin position="207"/>
        <end position="211"/>
    </location>
    <ligand>
        <name>ATP</name>
        <dbReference type="ChEBI" id="CHEBI:30616"/>
    </ligand>
</feature>
<dbReference type="NCBIfam" id="TIGR00016">
    <property type="entry name" value="ackA"/>
    <property type="match status" value="1"/>
</dbReference>
<feature type="binding site" evidence="9">
    <location>
        <position position="9"/>
    </location>
    <ligand>
        <name>Mg(2+)</name>
        <dbReference type="ChEBI" id="CHEBI:18420"/>
    </ligand>
</feature>
<keyword evidence="4 9" id="KW-0479">Metal-binding</keyword>
<comment type="subunit">
    <text evidence="9">Homodimer.</text>
</comment>
<feature type="site" description="Transition state stabilizer" evidence="9">
    <location>
        <position position="180"/>
    </location>
</feature>
<sequence length="396" mass="42654">MTASVLVLNAGSSSIKFGLFDISAGEPALLCKGLLDEHEAKPRLVARSPSGDTLFETQREASDADGGHLFAEVLAFVEDRFGDHRLRAVGHRIVHGGPEYSRPVELTDEVFTRLEALTPLAPLHQPRCLAPVHPVRTIKPELTQIACFDTAFHHSMAPPANRFAIPKRFEARGLRRYGFHGLSFEYVATRLAAIAPELAARRAVIAHLGNGASLCALRDGRSIDTTMGLTPLDGLVMGTRCGMIDPGVLLYLLQQEKMTTEDLQHLLYHESGLLGVSGLSADMRTLLASSEASAREAVDLFTFRAAQEIAVMANTLGGLDGLVFTGGIGEHANEIRSAIGEHLAWLGVRIDAAANDEGRESIGASDSSVALFVIPTNEESMIARHCADLLRKPGRL</sequence>
<evidence type="ECO:0000256" key="2">
    <source>
        <dbReference type="ARBA" id="ARBA00022490"/>
    </source>
</evidence>
<evidence type="ECO:0000256" key="7">
    <source>
        <dbReference type="ARBA" id="ARBA00022840"/>
    </source>
</evidence>
<keyword evidence="2 9" id="KW-0963">Cytoplasm</keyword>
<keyword evidence="6 9" id="KW-0418">Kinase</keyword>
<dbReference type="PROSITE" id="PS01076">
    <property type="entry name" value="ACETATE_KINASE_2"/>
    <property type="match status" value="1"/>
</dbReference>
<name>A0A9X1U4W7_9BRAD</name>
<dbReference type="PROSITE" id="PS01075">
    <property type="entry name" value="ACETATE_KINASE_1"/>
    <property type="match status" value="1"/>
</dbReference>
<evidence type="ECO:0000256" key="8">
    <source>
        <dbReference type="ARBA" id="ARBA00022842"/>
    </source>
</evidence>
<dbReference type="SUPFAM" id="SSF53067">
    <property type="entry name" value="Actin-like ATPase domain"/>
    <property type="match status" value="2"/>
</dbReference>
<dbReference type="InterPro" id="IPR023865">
    <property type="entry name" value="Aliphatic_acid_kinase_CS"/>
</dbReference>
<feature type="site" description="Transition state stabilizer" evidence="9">
    <location>
        <position position="240"/>
    </location>
</feature>
<keyword evidence="3 9" id="KW-0808">Transferase</keyword>
<comment type="similarity">
    <text evidence="1 9 10">Belongs to the acetokinase family.</text>
</comment>
<keyword evidence="7 9" id="KW-0067">ATP-binding</keyword>
<evidence type="ECO:0000313" key="11">
    <source>
        <dbReference type="EMBL" id="MCG2625035.1"/>
    </source>
</evidence>
<comment type="cofactor">
    <cofactor evidence="9">
        <name>Mg(2+)</name>
        <dbReference type="ChEBI" id="CHEBI:18420"/>
    </cofactor>
    <cofactor evidence="9">
        <name>Mn(2+)</name>
        <dbReference type="ChEBI" id="CHEBI:29035"/>
    </cofactor>
    <text evidence="9">Mg(2+). Can also accept Mn(2+).</text>
</comment>
<comment type="pathway">
    <text evidence="9">Metabolic intermediate biosynthesis; acetyl-CoA biosynthesis; acetyl-CoA from acetate: step 1/2.</text>
</comment>
<dbReference type="GO" id="GO:0000287">
    <property type="term" value="F:magnesium ion binding"/>
    <property type="evidence" value="ECO:0007669"/>
    <property type="project" value="UniProtKB-UniRule"/>
</dbReference>
<feature type="binding site" evidence="9">
    <location>
        <position position="16"/>
    </location>
    <ligand>
        <name>ATP</name>
        <dbReference type="ChEBI" id="CHEBI:30616"/>
    </ligand>
</feature>
<feature type="binding site" evidence="9">
    <location>
        <begin position="327"/>
        <end position="331"/>
    </location>
    <ligand>
        <name>ATP</name>
        <dbReference type="ChEBI" id="CHEBI:30616"/>
    </ligand>
</feature>
<comment type="catalytic activity">
    <reaction evidence="9">
        <text>acetate + ATP = acetyl phosphate + ADP</text>
        <dbReference type="Rhea" id="RHEA:11352"/>
        <dbReference type="ChEBI" id="CHEBI:22191"/>
        <dbReference type="ChEBI" id="CHEBI:30089"/>
        <dbReference type="ChEBI" id="CHEBI:30616"/>
        <dbReference type="ChEBI" id="CHEBI:456216"/>
        <dbReference type="EC" id="2.7.2.1"/>
    </reaction>
</comment>
<dbReference type="PANTHER" id="PTHR21060">
    <property type="entry name" value="ACETATE KINASE"/>
    <property type="match status" value="1"/>
</dbReference>
<dbReference type="Pfam" id="PF00871">
    <property type="entry name" value="Acetate_kinase"/>
    <property type="match status" value="1"/>
</dbReference>
<evidence type="ECO:0000256" key="4">
    <source>
        <dbReference type="ARBA" id="ARBA00022723"/>
    </source>
</evidence>
<keyword evidence="8 9" id="KW-0460">Magnesium</keyword>
<evidence type="ECO:0000256" key="6">
    <source>
        <dbReference type="ARBA" id="ARBA00022777"/>
    </source>
</evidence>
<dbReference type="Proteomes" id="UP001139054">
    <property type="component" value="Unassembled WGS sequence"/>
</dbReference>
<dbReference type="GO" id="GO:0006083">
    <property type="term" value="P:acetate metabolic process"/>
    <property type="evidence" value="ECO:0007669"/>
    <property type="project" value="TreeGrafter"/>
</dbReference>
<feature type="binding site" evidence="9">
    <location>
        <position position="378"/>
    </location>
    <ligand>
        <name>Mg(2+)</name>
        <dbReference type="ChEBI" id="CHEBI:18420"/>
    </ligand>
</feature>
<evidence type="ECO:0000256" key="10">
    <source>
        <dbReference type="RuleBase" id="RU003835"/>
    </source>
</evidence>
<dbReference type="GO" id="GO:0005829">
    <property type="term" value="C:cytosol"/>
    <property type="evidence" value="ECO:0007669"/>
    <property type="project" value="TreeGrafter"/>
</dbReference>
<dbReference type="AlphaFoldDB" id="A0A9X1U4W7"/>
<dbReference type="GO" id="GO:0008776">
    <property type="term" value="F:acetate kinase activity"/>
    <property type="evidence" value="ECO:0007669"/>
    <property type="project" value="UniProtKB-UniRule"/>
</dbReference>
<dbReference type="GO" id="GO:0006085">
    <property type="term" value="P:acetyl-CoA biosynthetic process"/>
    <property type="evidence" value="ECO:0007669"/>
    <property type="project" value="UniProtKB-UniRule"/>
</dbReference>
<dbReference type="PANTHER" id="PTHR21060:SF21">
    <property type="entry name" value="ACETATE KINASE"/>
    <property type="match status" value="1"/>
</dbReference>
<dbReference type="PRINTS" id="PR00471">
    <property type="entry name" value="ACETATEKNASE"/>
</dbReference>
<reference evidence="11" key="1">
    <citation type="submission" date="2022-01" db="EMBL/GenBank/DDBJ databases">
        <title>Genome sequnece data of strain Bradyrhizobium sp. nov.</title>
        <authorList>
            <person name="Zhang J."/>
        </authorList>
    </citation>
    <scope>NUCLEOTIDE SEQUENCE</scope>
    <source>
        <strain evidence="11">WYCCWR 13023</strain>
    </source>
</reference>
<dbReference type="HAMAP" id="MF_00020">
    <property type="entry name" value="Acetate_kinase"/>
    <property type="match status" value="1"/>
</dbReference>
<dbReference type="InterPro" id="IPR000890">
    <property type="entry name" value="Aliphatic_acid_kin_short-chain"/>
</dbReference>
<evidence type="ECO:0000256" key="5">
    <source>
        <dbReference type="ARBA" id="ARBA00022741"/>
    </source>
</evidence>